<reference evidence="1" key="1">
    <citation type="submission" date="2024-01" db="EMBL/GenBank/DDBJ databases">
        <authorList>
            <person name="Webb A."/>
        </authorList>
    </citation>
    <scope>NUCLEOTIDE SEQUENCE</scope>
    <source>
        <strain evidence="1">Pm1</strain>
    </source>
</reference>
<sequence>MDADVVGIDIDDDDGDDAVIFSISNDCHSEDDDALTGEDNVLAAVHTKRTGVDKDEPSEEFLLTREAVVHFRSRLYCRCTRPTEEKT</sequence>
<evidence type="ECO:0000313" key="2">
    <source>
        <dbReference type="Proteomes" id="UP001162060"/>
    </source>
</evidence>
<name>A0AAV1V2M3_9STRA</name>
<accession>A0AAV1V2M3</accession>
<evidence type="ECO:0000313" key="1">
    <source>
        <dbReference type="EMBL" id="CAK7941020.1"/>
    </source>
</evidence>
<gene>
    <name evidence="1" type="ORF">PM001_LOCUS26170</name>
</gene>
<dbReference type="AlphaFoldDB" id="A0AAV1V2M3"/>
<proteinExistence type="predicted"/>
<comment type="caution">
    <text evidence="1">The sequence shown here is derived from an EMBL/GenBank/DDBJ whole genome shotgun (WGS) entry which is preliminary data.</text>
</comment>
<dbReference type="Proteomes" id="UP001162060">
    <property type="component" value="Unassembled WGS sequence"/>
</dbReference>
<dbReference type="EMBL" id="CAKLBY020000259">
    <property type="protein sequence ID" value="CAK7941020.1"/>
    <property type="molecule type" value="Genomic_DNA"/>
</dbReference>
<protein>
    <submittedName>
        <fullName evidence="1">Uncharacterized protein</fullName>
    </submittedName>
</protein>
<organism evidence="1 2">
    <name type="scientific">Peronospora matthiolae</name>
    <dbReference type="NCBI Taxonomy" id="2874970"/>
    <lineage>
        <taxon>Eukaryota</taxon>
        <taxon>Sar</taxon>
        <taxon>Stramenopiles</taxon>
        <taxon>Oomycota</taxon>
        <taxon>Peronosporomycetes</taxon>
        <taxon>Peronosporales</taxon>
        <taxon>Peronosporaceae</taxon>
        <taxon>Peronospora</taxon>
    </lineage>
</organism>